<reference evidence="1 2" key="1">
    <citation type="submission" date="2023-07" db="EMBL/GenBank/DDBJ databases">
        <title>Genomic Encyclopedia of Type Strains, Phase IV (KMG-IV): sequencing the most valuable type-strain genomes for metagenomic binning, comparative biology and taxonomic classification.</title>
        <authorList>
            <person name="Goeker M."/>
        </authorList>
    </citation>
    <scope>NUCLEOTIDE SEQUENCE [LARGE SCALE GENOMIC DNA]</scope>
    <source>
        <strain evidence="1 2">DSM 23837</strain>
    </source>
</reference>
<dbReference type="EMBL" id="JAUSTT010000050">
    <property type="protein sequence ID" value="MDQ0178544.1"/>
    <property type="molecule type" value="Genomic_DNA"/>
</dbReference>
<gene>
    <name evidence="1" type="ORF">J2S08_004451</name>
</gene>
<organism evidence="1 2">
    <name type="scientific">Bacillus chungangensis</name>
    <dbReference type="NCBI Taxonomy" id="587633"/>
    <lineage>
        <taxon>Bacteria</taxon>
        <taxon>Bacillati</taxon>
        <taxon>Bacillota</taxon>
        <taxon>Bacilli</taxon>
        <taxon>Bacillales</taxon>
        <taxon>Bacillaceae</taxon>
        <taxon>Bacillus</taxon>
    </lineage>
</organism>
<sequence>MMKYDEDVMHRLKRMEGLPLKYPDDRVLFLFTSKYNQ</sequence>
<evidence type="ECO:0000313" key="1">
    <source>
        <dbReference type="EMBL" id="MDQ0178544.1"/>
    </source>
</evidence>
<accession>A0ABT9WZ83</accession>
<name>A0ABT9WZ83_9BACI</name>
<proteinExistence type="predicted"/>
<dbReference type="Proteomes" id="UP001223586">
    <property type="component" value="Unassembled WGS sequence"/>
</dbReference>
<comment type="caution">
    <text evidence="1">The sequence shown here is derived from an EMBL/GenBank/DDBJ whole genome shotgun (WGS) entry which is preliminary data.</text>
</comment>
<keyword evidence="2" id="KW-1185">Reference proteome</keyword>
<evidence type="ECO:0000313" key="2">
    <source>
        <dbReference type="Proteomes" id="UP001223586"/>
    </source>
</evidence>
<protein>
    <submittedName>
        <fullName evidence="1">Uncharacterized protein</fullName>
    </submittedName>
</protein>